<comment type="caution">
    <text evidence="19">The sequence shown here is derived from an EMBL/GenBank/DDBJ whole genome shotgun (WGS) entry which is preliminary data.</text>
</comment>
<dbReference type="InterPro" id="IPR010614">
    <property type="entry name" value="RAD3-like_helicase_DEAD"/>
</dbReference>
<dbReference type="GO" id="GO:0004386">
    <property type="term" value="F:helicase activity"/>
    <property type="evidence" value="ECO:0007669"/>
    <property type="project" value="UniProtKB-KW"/>
</dbReference>
<evidence type="ECO:0000256" key="10">
    <source>
        <dbReference type="ARBA" id="ARBA00022840"/>
    </source>
</evidence>
<dbReference type="InterPro" id="IPR045028">
    <property type="entry name" value="DinG/Rad3-like"/>
</dbReference>
<evidence type="ECO:0000256" key="8">
    <source>
        <dbReference type="ARBA" id="ARBA00022801"/>
    </source>
</evidence>
<evidence type="ECO:0000256" key="11">
    <source>
        <dbReference type="ARBA" id="ARBA00023004"/>
    </source>
</evidence>
<keyword evidence="7" id="KW-0227">DNA damage</keyword>
<evidence type="ECO:0000256" key="5">
    <source>
        <dbReference type="ARBA" id="ARBA00022723"/>
    </source>
</evidence>
<keyword evidence="4" id="KW-0004">4Fe-4S</keyword>
<organism evidence="19 20">
    <name type="scientific">Dendrobium thyrsiflorum</name>
    <name type="common">Pinecone-like raceme dendrobium</name>
    <name type="synonym">Orchid</name>
    <dbReference type="NCBI Taxonomy" id="117978"/>
    <lineage>
        <taxon>Eukaryota</taxon>
        <taxon>Viridiplantae</taxon>
        <taxon>Streptophyta</taxon>
        <taxon>Embryophyta</taxon>
        <taxon>Tracheophyta</taxon>
        <taxon>Spermatophyta</taxon>
        <taxon>Magnoliopsida</taxon>
        <taxon>Liliopsida</taxon>
        <taxon>Asparagales</taxon>
        <taxon>Orchidaceae</taxon>
        <taxon>Epidendroideae</taxon>
        <taxon>Malaxideae</taxon>
        <taxon>Dendrobiinae</taxon>
        <taxon>Dendrobium</taxon>
    </lineage>
</organism>
<dbReference type="InterPro" id="IPR006555">
    <property type="entry name" value="ATP-dep_Helicase_C"/>
</dbReference>
<keyword evidence="5" id="KW-0479">Metal-binding</keyword>
<keyword evidence="10" id="KW-0067">ATP-binding</keyword>
<evidence type="ECO:0000256" key="15">
    <source>
        <dbReference type="ARBA" id="ARBA00023242"/>
    </source>
</evidence>
<dbReference type="Gene3D" id="3.40.50.300">
    <property type="entry name" value="P-loop containing nucleotide triphosphate hydrolases"/>
    <property type="match status" value="2"/>
</dbReference>
<protein>
    <recommendedName>
        <fullName evidence="16">DNA 5'-3' helicase FANCJ</fullName>
    </recommendedName>
</protein>
<evidence type="ECO:0000256" key="2">
    <source>
        <dbReference type="ARBA" id="ARBA00004123"/>
    </source>
</evidence>
<evidence type="ECO:0000256" key="13">
    <source>
        <dbReference type="ARBA" id="ARBA00023204"/>
    </source>
</evidence>
<dbReference type="PROSITE" id="PS51193">
    <property type="entry name" value="HELICASE_ATP_BIND_2"/>
    <property type="match status" value="1"/>
</dbReference>
<evidence type="ECO:0000256" key="6">
    <source>
        <dbReference type="ARBA" id="ARBA00022741"/>
    </source>
</evidence>
<dbReference type="GO" id="GO:0016787">
    <property type="term" value="F:hydrolase activity"/>
    <property type="evidence" value="ECO:0007669"/>
    <property type="project" value="UniProtKB-KW"/>
</dbReference>
<evidence type="ECO:0000256" key="4">
    <source>
        <dbReference type="ARBA" id="ARBA00022485"/>
    </source>
</evidence>
<dbReference type="SMART" id="SM00491">
    <property type="entry name" value="HELICc2"/>
    <property type="match status" value="1"/>
</dbReference>
<feature type="region of interest" description="Disordered" evidence="17">
    <location>
        <begin position="1296"/>
        <end position="1323"/>
    </location>
</feature>
<evidence type="ECO:0000256" key="3">
    <source>
        <dbReference type="ARBA" id="ARBA00008792"/>
    </source>
</evidence>
<feature type="domain" description="Helicase ATP-binding" evidence="18">
    <location>
        <begin position="21"/>
        <end position="359"/>
    </location>
</feature>
<feature type="compositionally biased region" description="Polar residues" evidence="17">
    <location>
        <begin position="1355"/>
        <end position="1372"/>
    </location>
</feature>
<keyword evidence="11" id="KW-0408">Iron</keyword>
<evidence type="ECO:0000313" key="19">
    <source>
        <dbReference type="EMBL" id="KAL0920654.1"/>
    </source>
</evidence>
<dbReference type="GO" id="GO:0005634">
    <property type="term" value="C:nucleus"/>
    <property type="evidence" value="ECO:0007669"/>
    <property type="project" value="UniProtKB-SubCell"/>
</dbReference>
<keyword evidence="20" id="KW-1185">Reference proteome</keyword>
<evidence type="ECO:0000313" key="20">
    <source>
        <dbReference type="Proteomes" id="UP001552299"/>
    </source>
</evidence>
<feature type="compositionally biased region" description="Basic and acidic residues" evidence="17">
    <location>
        <begin position="1305"/>
        <end position="1314"/>
    </location>
</feature>
<dbReference type="InterPro" id="IPR027417">
    <property type="entry name" value="P-loop_NTPase"/>
</dbReference>
<gene>
    <name evidence="19" type="ORF">M5K25_009804</name>
</gene>
<dbReference type="FunFam" id="3.40.50.300:FF:000731">
    <property type="entry name" value="Fanconi anemia group J protein homolog"/>
    <property type="match status" value="1"/>
</dbReference>
<dbReference type="SMART" id="SM00488">
    <property type="entry name" value="DEXDc2"/>
    <property type="match status" value="1"/>
</dbReference>
<keyword evidence="6" id="KW-0547">Nucleotide-binding</keyword>
<dbReference type="GO" id="GO:0051539">
    <property type="term" value="F:4 iron, 4 sulfur cluster binding"/>
    <property type="evidence" value="ECO:0007669"/>
    <property type="project" value="UniProtKB-KW"/>
</dbReference>
<sequence length="1381" mass="153536">MDTFSNPNPILSPKSNIYHIGGVPVEFPYKPYGSQLAFMSRVISTLDRARRQGHCHALLESPTGTGKTLSLLCASLAWQQQQSLRHLSSPTSIVSPHAEVADPLLHGGGFIPDPDASGNLEMPQQGTKAKTQKRLTTPSIYYASRTHSQISQVIREYRKTSYRVPMAVLASRKHYCTNKHVCGKENVDEVCKLLLKDQSGGCLEFKNANKVKSHPSLQIGGCFEVHDIEDLVRIGQRVKGCSYFAAQTLAAEAQLVFCPYSYIINPIVRRAMDVDIKGCIIILDEAHNIEDMAREGGSVDIEEEVLHALQVELGQLCMNDNLAVTYRPLYDVIEGIVGWINIRKDNLQKCEFEHYLSSWTGEKATQELQHGGISQQYFPVLQECATKAIKAASDAAPDEPRLTGISLITLEGLFSSLSYFFSGNGCHANDYQLALQRYVKRDGNNAASDWTISLSLWCLNPAVVFKEIAELSLSVILTSGTLSPVSSFSSELGVRFDTCMEAPHVINTESQLWAAVFSSGVGNIQLNASYKSADSFAFQDSLGATLEEICKIVPGGALVFFPSYKLLEKLQARWHQTGQWSRLNAQKDFFIEPRGSTNEFESVLRGYYDTISGKSKNVPGKVRLGLKRSLKHSGFKDSHQNLSKGAAFLAVCRGKVSEGIDFSDDNARVVVIVGIPFPNKNDIQVMLKKKFNDTYRSSKNLISGSEWYCHQAFRALNQAAGRCIRHRFDYGAIILLDERYKEQRNIAYISKWLRSSIKSYKSFDDSLEGLQTFFRDTKKIQILDEDSNDLTDLNNNKGKSEPYESSKQVIPPKGNQKIKKSSNHIEKIDSHKKSSAKINQFLITSTCLVNDNSLSFQPQTPAVKRRAGESKEKILNCCTNNDSENKSLNCLRSQSFSPGSSPDLPMVIDEDVRSTGQDTFPVFHNLHKFSEFPTSLSCGKTSNGLASQDVGILSVTPAKIASSVPSDPKLENLSVLENFHQFPEIPSSLSCGTTANGFASQDIGISTVTPKKLASSEPPDAKQSQHCVMSVSSCNQNKRRLNVLQNNSYPEMHFSNLCFDESIAQFALPSSINIPRNIDPINIEYSFEDNERVKPEQFSDICSEMKLHVCCLSCKYPLGLPENRFLVKSLMILSSKLFLSYIRIYGTHGSFMPECLSKTPPTVMNVLSCEILFINELIIKGKVNNFSKHGVWCEEDGCVFKAVFCPFCKDYDTCLGVHVLATDASNASLLNKVLFYADCLCISEPKTFHESTLPNNDNLLGESSDHIQNEKYTPLEEPACDTKQKPAAIMKYTDNPQAKKPAFSPKERLVDHKNAGSHQPKPIEIEKFTYQPQTKPANFEKFPSNIQTMGVQTVKFANSSQPKGSNSSATTKSKLKLPKRQ</sequence>
<keyword evidence="14" id="KW-0413">Isomerase</keyword>
<dbReference type="Pfam" id="PF06733">
    <property type="entry name" value="DEAD_2"/>
    <property type="match status" value="1"/>
</dbReference>
<keyword evidence="13" id="KW-0234">DNA repair</keyword>
<evidence type="ECO:0000256" key="7">
    <source>
        <dbReference type="ARBA" id="ARBA00022763"/>
    </source>
</evidence>
<keyword evidence="9" id="KW-0347">Helicase</keyword>
<dbReference type="SUPFAM" id="SSF52540">
    <property type="entry name" value="P-loop containing nucleoside triphosphate hydrolases"/>
    <property type="match status" value="1"/>
</dbReference>
<comment type="subcellular location">
    <subcellularLocation>
        <location evidence="2">Nucleus</location>
    </subcellularLocation>
</comment>
<comment type="similarity">
    <text evidence="3">Belongs to the DEAD box helicase family. DEAH subfamily.</text>
</comment>
<dbReference type="InterPro" id="IPR006554">
    <property type="entry name" value="Helicase-like_DEXD_c2"/>
</dbReference>
<feature type="region of interest" description="Disordered" evidence="17">
    <location>
        <begin position="790"/>
        <end position="831"/>
    </location>
</feature>
<evidence type="ECO:0000256" key="14">
    <source>
        <dbReference type="ARBA" id="ARBA00023235"/>
    </source>
</evidence>
<dbReference type="InterPro" id="IPR014013">
    <property type="entry name" value="Helic_SF1/SF2_ATP-bd_DinG/Rad3"/>
</dbReference>
<evidence type="ECO:0000259" key="18">
    <source>
        <dbReference type="PROSITE" id="PS51193"/>
    </source>
</evidence>
<dbReference type="PANTHER" id="PTHR11472">
    <property type="entry name" value="DNA REPAIR DEAD HELICASE RAD3/XP-D SUBFAMILY MEMBER"/>
    <property type="match status" value="1"/>
</dbReference>
<dbReference type="Proteomes" id="UP001552299">
    <property type="component" value="Unassembled WGS sequence"/>
</dbReference>
<dbReference type="PANTHER" id="PTHR11472:SF47">
    <property type="entry name" value="FANCONI ANEMIA GROUP J PROTEIN"/>
    <property type="match status" value="1"/>
</dbReference>
<accession>A0ABD0V6M0</accession>
<evidence type="ECO:0000256" key="16">
    <source>
        <dbReference type="ARBA" id="ARBA00082714"/>
    </source>
</evidence>
<keyword evidence="8" id="KW-0378">Hydrolase</keyword>
<reference evidence="19 20" key="1">
    <citation type="journal article" date="2024" name="Plant Biotechnol. J.">
        <title>Dendrobium thyrsiflorum genome and its molecular insights into genes involved in important horticultural traits.</title>
        <authorList>
            <person name="Chen B."/>
            <person name="Wang J.Y."/>
            <person name="Zheng P.J."/>
            <person name="Li K.L."/>
            <person name="Liang Y.M."/>
            <person name="Chen X.F."/>
            <person name="Zhang C."/>
            <person name="Zhao X."/>
            <person name="He X."/>
            <person name="Zhang G.Q."/>
            <person name="Liu Z.J."/>
            <person name="Xu Q."/>
        </authorList>
    </citation>
    <scope>NUCLEOTIDE SEQUENCE [LARGE SCALE GENOMIC DNA]</scope>
    <source>
        <strain evidence="19">GZMU011</strain>
    </source>
</reference>
<dbReference type="CDD" id="cd18788">
    <property type="entry name" value="SF2_C_XPD"/>
    <property type="match status" value="1"/>
</dbReference>
<evidence type="ECO:0000256" key="9">
    <source>
        <dbReference type="ARBA" id="ARBA00022806"/>
    </source>
</evidence>
<dbReference type="GO" id="GO:0046872">
    <property type="term" value="F:metal ion binding"/>
    <property type="evidence" value="ECO:0007669"/>
    <property type="project" value="UniProtKB-KW"/>
</dbReference>
<proteinExistence type="inferred from homology"/>
<keyword evidence="15" id="KW-0539">Nucleus</keyword>
<comment type="cofactor">
    <cofactor evidence="1">
        <name>[4Fe-4S] cluster</name>
        <dbReference type="ChEBI" id="CHEBI:49883"/>
    </cofactor>
</comment>
<dbReference type="EMBL" id="JANQDX010000008">
    <property type="protein sequence ID" value="KAL0920654.1"/>
    <property type="molecule type" value="Genomic_DNA"/>
</dbReference>
<evidence type="ECO:0000256" key="12">
    <source>
        <dbReference type="ARBA" id="ARBA00023014"/>
    </source>
</evidence>
<name>A0ABD0V6M0_DENTH</name>
<dbReference type="GO" id="GO:0006281">
    <property type="term" value="P:DNA repair"/>
    <property type="evidence" value="ECO:0007669"/>
    <property type="project" value="UniProtKB-KW"/>
</dbReference>
<dbReference type="Pfam" id="PF13307">
    <property type="entry name" value="Helicase_C_2"/>
    <property type="match status" value="1"/>
</dbReference>
<evidence type="ECO:0000256" key="1">
    <source>
        <dbReference type="ARBA" id="ARBA00001966"/>
    </source>
</evidence>
<keyword evidence="12" id="KW-0411">Iron-sulfur</keyword>
<feature type="region of interest" description="Disordered" evidence="17">
    <location>
        <begin position="1355"/>
        <end position="1381"/>
    </location>
</feature>
<dbReference type="GO" id="GO:0005524">
    <property type="term" value="F:ATP binding"/>
    <property type="evidence" value="ECO:0007669"/>
    <property type="project" value="UniProtKB-KW"/>
</dbReference>
<evidence type="ECO:0000256" key="17">
    <source>
        <dbReference type="SAM" id="MobiDB-lite"/>
    </source>
</evidence>